<dbReference type="Pfam" id="PF12840">
    <property type="entry name" value="HTH_20"/>
    <property type="match status" value="1"/>
</dbReference>
<sequence>MRSTGSDDEAGPGSLAGFDGTTGRSDHGGRRTYLIQLLRDSPAPLSVSEVAERLGAPLSTIRVHLEALADAGLAVRTRDSAGTPGRPRVLYRGVLPNQTHERAQGYRLLAEQLVGALAELPDGTERLTRVGRSWGEVLGAVGQAEPTEGPLRRLVAKLDALWFAPELVEAREGSARLVLHHCPLIEVQQVAPEAVRTLVAAVVDGIVTAQGSPLRVTEVQFDTGADRCAVELRA</sequence>
<dbReference type="EMBL" id="JAAXOX010000001">
    <property type="protein sequence ID" value="NKY21666.1"/>
    <property type="molecule type" value="Genomic_DNA"/>
</dbReference>
<evidence type="ECO:0000256" key="1">
    <source>
        <dbReference type="SAM" id="MobiDB-lite"/>
    </source>
</evidence>
<dbReference type="Proteomes" id="UP000581206">
    <property type="component" value="Unassembled WGS sequence"/>
</dbReference>
<organism evidence="2 3">
    <name type="scientific">Cellulomonas denverensis</name>
    <dbReference type="NCBI Taxonomy" id="264297"/>
    <lineage>
        <taxon>Bacteria</taxon>
        <taxon>Bacillati</taxon>
        <taxon>Actinomycetota</taxon>
        <taxon>Actinomycetes</taxon>
        <taxon>Micrococcales</taxon>
        <taxon>Cellulomonadaceae</taxon>
        <taxon>Cellulomonas</taxon>
    </lineage>
</organism>
<keyword evidence="3" id="KW-1185">Reference proteome</keyword>
<name>A0A7X6KSV2_9CELL</name>
<feature type="region of interest" description="Disordered" evidence="1">
    <location>
        <begin position="1"/>
        <end position="26"/>
    </location>
</feature>
<dbReference type="InterPro" id="IPR036388">
    <property type="entry name" value="WH-like_DNA-bd_sf"/>
</dbReference>
<protein>
    <submittedName>
        <fullName evidence="2">Helix-turn-helix domain-containing protein</fullName>
    </submittedName>
</protein>
<dbReference type="CDD" id="cd00090">
    <property type="entry name" value="HTH_ARSR"/>
    <property type="match status" value="1"/>
</dbReference>
<dbReference type="RefSeq" id="WP_168628725.1">
    <property type="nucleotide sequence ID" value="NZ_BONL01000010.1"/>
</dbReference>
<reference evidence="2 3" key="1">
    <citation type="submission" date="2020-04" db="EMBL/GenBank/DDBJ databases">
        <title>MicrobeNet Type strains.</title>
        <authorList>
            <person name="Nicholson A.C."/>
        </authorList>
    </citation>
    <scope>NUCLEOTIDE SEQUENCE [LARGE SCALE GENOMIC DNA]</scope>
    <source>
        <strain evidence="2 3">ATCC BAA-788</strain>
    </source>
</reference>
<dbReference type="InterPro" id="IPR011991">
    <property type="entry name" value="ArsR-like_HTH"/>
</dbReference>
<feature type="compositionally biased region" description="Acidic residues" evidence="1">
    <location>
        <begin position="1"/>
        <end position="10"/>
    </location>
</feature>
<dbReference type="SUPFAM" id="SSF46785">
    <property type="entry name" value="Winged helix' DNA-binding domain"/>
    <property type="match status" value="1"/>
</dbReference>
<dbReference type="Gene3D" id="1.10.10.10">
    <property type="entry name" value="Winged helix-like DNA-binding domain superfamily/Winged helix DNA-binding domain"/>
    <property type="match status" value="1"/>
</dbReference>
<dbReference type="InterPro" id="IPR036390">
    <property type="entry name" value="WH_DNA-bd_sf"/>
</dbReference>
<gene>
    <name evidence="2" type="ORF">HGA03_03195</name>
</gene>
<proteinExistence type="predicted"/>
<evidence type="ECO:0000313" key="2">
    <source>
        <dbReference type="EMBL" id="NKY21666.1"/>
    </source>
</evidence>
<evidence type="ECO:0000313" key="3">
    <source>
        <dbReference type="Proteomes" id="UP000581206"/>
    </source>
</evidence>
<comment type="caution">
    <text evidence="2">The sequence shown here is derived from an EMBL/GenBank/DDBJ whole genome shotgun (WGS) entry which is preliminary data.</text>
</comment>
<accession>A0A7X6KSV2</accession>
<dbReference type="AlphaFoldDB" id="A0A7X6KSV2"/>